<dbReference type="InParanoid" id="L2GL77"/>
<gene>
    <name evidence="1" type="ORF">VICG_01749</name>
</gene>
<evidence type="ECO:0000313" key="2">
    <source>
        <dbReference type="Proteomes" id="UP000011082"/>
    </source>
</evidence>
<dbReference type="InterPro" id="IPR011990">
    <property type="entry name" value="TPR-like_helical_dom_sf"/>
</dbReference>
<proteinExistence type="predicted"/>
<organism evidence="1 2">
    <name type="scientific">Vittaforma corneae (strain ATCC 50505)</name>
    <name type="common">Microsporidian parasite</name>
    <name type="synonym">Nosema corneum</name>
    <dbReference type="NCBI Taxonomy" id="993615"/>
    <lineage>
        <taxon>Eukaryota</taxon>
        <taxon>Fungi</taxon>
        <taxon>Fungi incertae sedis</taxon>
        <taxon>Microsporidia</taxon>
        <taxon>Nosematidae</taxon>
        <taxon>Vittaforma</taxon>
    </lineage>
</organism>
<dbReference type="RefSeq" id="XP_007605194.1">
    <property type="nucleotide sequence ID" value="XM_007605132.1"/>
</dbReference>
<accession>L2GL77</accession>
<dbReference type="HOGENOM" id="CLU_2265790_0_0_1"/>
<protein>
    <submittedName>
        <fullName evidence="1">Uncharacterized protein</fullName>
    </submittedName>
</protein>
<name>L2GL77_VITCO</name>
<dbReference type="Gene3D" id="1.25.40.10">
    <property type="entry name" value="Tetratricopeptide repeat domain"/>
    <property type="match status" value="1"/>
</dbReference>
<dbReference type="SUPFAM" id="SSF48452">
    <property type="entry name" value="TPR-like"/>
    <property type="match status" value="1"/>
</dbReference>
<dbReference type="Proteomes" id="UP000011082">
    <property type="component" value="Unassembled WGS sequence"/>
</dbReference>
<dbReference type="AlphaFoldDB" id="L2GL77"/>
<dbReference type="EMBL" id="JH370147">
    <property type="protein sequence ID" value="ELA41260.1"/>
    <property type="molecule type" value="Genomic_DNA"/>
</dbReference>
<reference evidence="2" key="1">
    <citation type="submission" date="2011-05" db="EMBL/GenBank/DDBJ databases">
        <title>The genome sequence of Vittaforma corneae strain ATCC 50505.</title>
        <authorList>
            <consortium name="The Broad Institute Genome Sequencing Platform"/>
            <person name="Cuomo C."/>
            <person name="Didier E."/>
            <person name="Bowers L."/>
            <person name="Young S.K."/>
            <person name="Zeng Q."/>
            <person name="Gargeya S."/>
            <person name="Fitzgerald M."/>
            <person name="Haas B."/>
            <person name="Abouelleil A."/>
            <person name="Alvarado L."/>
            <person name="Arachchi H.M."/>
            <person name="Berlin A."/>
            <person name="Chapman S.B."/>
            <person name="Gearin G."/>
            <person name="Goldberg J."/>
            <person name="Griggs A."/>
            <person name="Gujja S."/>
            <person name="Hansen M."/>
            <person name="Heiman D."/>
            <person name="Howarth C."/>
            <person name="Larimer J."/>
            <person name="Lui A."/>
            <person name="MacDonald P.J.P."/>
            <person name="McCowen C."/>
            <person name="Montmayeur A."/>
            <person name="Murphy C."/>
            <person name="Neiman D."/>
            <person name="Pearson M."/>
            <person name="Priest M."/>
            <person name="Roberts A."/>
            <person name="Saif S."/>
            <person name="Shea T."/>
            <person name="Sisk P."/>
            <person name="Stolte C."/>
            <person name="Sykes S."/>
            <person name="Wortman J."/>
            <person name="Nusbaum C."/>
            <person name="Birren B."/>
        </authorList>
    </citation>
    <scope>NUCLEOTIDE SEQUENCE [LARGE SCALE GENOMIC DNA]</scope>
    <source>
        <strain evidence="2">ATCC 50505</strain>
    </source>
</reference>
<dbReference type="VEuPathDB" id="MicrosporidiaDB:VICG_01749"/>
<sequence>MGRKKDALILGILASAAAYFLTSKLIRNKKQASTLAAQGFASFKEQKFGEALAHLLQIEHPDFEVNVRIFECYERLGNLTSALIYLNRCLKAKENGLVDFKAI</sequence>
<dbReference type="GeneID" id="19882459"/>
<keyword evidence="2" id="KW-1185">Reference proteome</keyword>
<evidence type="ECO:0000313" key="1">
    <source>
        <dbReference type="EMBL" id="ELA41260.1"/>
    </source>
</evidence>